<evidence type="ECO:0000313" key="3">
    <source>
        <dbReference type="Proteomes" id="UP001637994"/>
    </source>
</evidence>
<comment type="caution">
    <text evidence="2">The sequence shown here is derived from an EMBL/GenBank/DDBJ whole genome shotgun (WGS) entry which is preliminary data.</text>
</comment>
<sequence>MKIKKILLGLALATSTGLFMDETCFAAPNTNIMTSVNWSYIFSDRKQISQEELNQVFEEEKSKYEALSNKDKWKNGVLGFYLENDDKEAVYALTRADDKEGTYLSARQRNSSDDAASMDNMKQAIENIAMVEAKRQNDRGIDGAHLDTLGITSFMMAVGQGNANYSAGTPDHATVFNTSENLAWNNQKQAARSIEQWWDEEKQVYDYLRSQGYQTESEMSAYLSKKENIDALSKKFRSVGGYTPSTVGHYTNMVDSVNQDKTAGYGVRKGENHYYAHSLVLSSGVIGKYYTIDEYRNLFNNYYDRMKKDLGVTDEKYKNSVINLRKAVENNKKIVAYAENYMANNYMPKETKEKLTKLVGKQKNILERIEVILVKLEAKISN</sequence>
<dbReference type="RefSeq" id="WP_410036078.1">
    <property type="nucleotide sequence ID" value="NZ_JBGMEF010000057.1"/>
</dbReference>
<gene>
    <name evidence="2" type="ORF">ACCQ42_10255</name>
</gene>
<evidence type="ECO:0000256" key="1">
    <source>
        <dbReference type="SAM" id="SignalP"/>
    </source>
</evidence>
<dbReference type="EMBL" id="JBGMEF010000057">
    <property type="protein sequence ID" value="MFO3668133.1"/>
    <property type="molecule type" value="Genomic_DNA"/>
</dbReference>
<accession>A0ABW9MFR7</accession>
<evidence type="ECO:0000313" key="2">
    <source>
        <dbReference type="EMBL" id="MFO3668133.1"/>
    </source>
</evidence>
<dbReference type="Proteomes" id="UP001637994">
    <property type="component" value="Unassembled WGS sequence"/>
</dbReference>
<reference evidence="2 3" key="1">
    <citation type="journal article" date="2025" name="Anaerobe">
        <title>Description of Anaerococcus kampingiae sp. nov., Anaerococcus groningensis sp. nov., Anaerococcus martiniensis sp. nov., and Anaerococcus cruorum sp. nov., isolated from human clinical specimens.</title>
        <authorList>
            <person name="Boiten K.E."/>
            <person name="Meijer J."/>
            <person name="van Wezel E.M."/>
            <person name="Veloo A.C.M."/>
        </authorList>
    </citation>
    <scope>NUCLEOTIDE SEQUENCE [LARGE SCALE GENOMIC DNA]</scope>
    <source>
        <strain evidence="2 3">ENR0874</strain>
    </source>
</reference>
<protein>
    <submittedName>
        <fullName evidence="2">Uncharacterized protein</fullName>
    </submittedName>
</protein>
<feature type="chain" id="PRO_5047110810" evidence="1">
    <location>
        <begin position="21"/>
        <end position="382"/>
    </location>
</feature>
<feature type="signal peptide" evidence="1">
    <location>
        <begin position="1"/>
        <end position="20"/>
    </location>
</feature>
<keyword evidence="1" id="KW-0732">Signal</keyword>
<keyword evidence="3" id="KW-1185">Reference proteome</keyword>
<name>A0ABW9MFR7_9FIRM</name>
<organism evidence="2 3">
    <name type="scientific">Anaerococcus kampingae</name>
    <dbReference type="NCBI Taxonomy" id="3115614"/>
    <lineage>
        <taxon>Bacteria</taxon>
        <taxon>Bacillati</taxon>
        <taxon>Bacillota</taxon>
        <taxon>Tissierellia</taxon>
        <taxon>Tissierellales</taxon>
        <taxon>Peptoniphilaceae</taxon>
        <taxon>Anaerococcus</taxon>
    </lineage>
</organism>
<proteinExistence type="predicted"/>